<dbReference type="PANTHER" id="PTHR11923:SF50">
    <property type="entry name" value="GH19047P"/>
    <property type="match status" value="1"/>
</dbReference>
<comment type="similarity">
    <text evidence="2">Belongs to the CD36 family.</text>
</comment>
<dbReference type="GO" id="GO:0005886">
    <property type="term" value="C:plasma membrane"/>
    <property type="evidence" value="ECO:0007669"/>
    <property type="project" value="UniProtKB-SubCell"/>
</dbReference>
<gene>
    <name evidence="9" type="ORF">O3M35_008431</name>
</gene>
<dbReference type="EMBL" id="JAPXFL010000005">
    <property type="protein sequence ID" value="KAK9506506.1"/>
    <property type="molecule type" value="Genomic_DNA"/>
</dbReference>
<keyword evidence="6 8" id="KW-0472">Membrane</keyword>
<evidence type="ECO:0000256" key="7">
    <source>
        <dbReference type="ARBA" id="ARBA00023180"/>
    </source>
</evidence>
<dbReference type="PANTHER" id="PTHR11923">
    <property type="entry name" value="SCAVENGER RECEPTOR CLASS B TYPE-1 SR-B1"/>
    <property type="match status" value="1"/>
</dbReference>
<keyword evidence="10" id="KW-1185">Reference proteome</keyword>
<evidence type="ECO:0000313" key="9">
    <source>
        <dbReference type="EMBL" id="KAK9506507.1"/>
    </source>
</evidence>
<evidence type="ECO:0008006" key="11">
    <source>
        <dbReference type="Google" id="ProtNLM"/>
    </source>
</evidence>
<accession>A0AAW1D7Q6</accession>
<organism evidence="9 10">
    <name type="scientific">Rhynocoris fuscipes</name>
    <dbReference type="NCBI Taxonomy" id="488301"/>
    <lineage>
        <taxon>Eukaryota</taxon>
        <taxon>Metazoa</taxon>
        <taxon>Ecdysozoa</taxon>
        <taxon>Arthropoda</taxon>
        <taxon>Hexapoda</taxon>
        <taxon>Insecta</taxon>
        <taxon>Pterygota</taxon>
        <taxon>Neoptera</taxon>
        <taxon>Paraneoptera</taxon>
        <taxon>Hemiptera</taxon>
        <taxon>Heteroptera</taxon>
        <taxon>Panheteroptera</taxon>
        <taxon>Cimicomorpha</taxon>
        <taxon>Reduviidae</taxon>
        <taxon>Harpactorinae</taxon>
        <taxon>Harpactorini</taxon>
        <taxon>Rhynocoris</taxon>
    </lineage>
</organism>
<evidence type="ECO:0000256" key="2">
    <source>
        <dbReference type="ARBA" id="ARBA00010532"/>
    </source>
</evidence>
<evidence type="ECO:0000256" key="5">
    <source>
        <dbReference type="ARBA" id="ARBA00022989"/>
    </source>
</evidence>
<sequence>MESNRSYSAKQLEIEEVEKSKKVGSLQHNESKKIKSSKRKMIIFESYGFYLTLLLLILNALGFVFICFTDYYDNAIIQQVTIKENGTFYKLWLNPKVGVIVRVYPFNYTNMEAIISGKEIPKVQEVGPYAFREDSIKTNVEFSGVENITYSFNRSLTFLHESSRGTLNDTIITPNVVYISAFDKVNKDSIKKIGLNLIMPLFQSKPFVQVSAYDFVMGYDDNFSAMLRGTSTLLRKEAHPPFGILAKRTGFNADRLTIGTGVPDLNDFGLIKKYNDKEKLNIWNSSECNNITASDGQLFPQNLAAKSDIIYVYAKDLCRRLPLKFQKEFINKDGFTVRRFLISSDVYSSPNINPENSCFCLNSCPLSGVQDISPCSYDAPFVISHPHFMYGDKDIFNKIEGLKPNPEKHTYYVDLHKNLGIPLKGNSRIQLGIVVNKDTLTGYKSLKNETILPIAWMDFEIPELPDNLNSLLYHVTFTMPLIKSVLKWGFLVLFLLSVVKLVFYMNKLFNK</sequence>
<dbReference type="PRINTS" id="PR01609">
    <property type="entry name" value="CD36FAMILY"/>
</dbReference>
<evidence type="ECO:0000256" key="3">
    <source>
        <dbReference type="ARBA" id="ARBA00022475"/>
    </source>
</evidence>
<comment type="caution">
    <text evidence="9">The sequence shown here is derived from an EMBL/GenBank/DDBJ whole genome shotgun (WGS) entry which is preliminary data.</text>
</comment>
<protein>
    <recommendedName>
        <fullName evidence="11">Scavenger receptor class B member 1</fullName>
    </recommendedName>
</protein>
<evidence type="ECO:0000256" key="1">
    <source>
        <dbReference type="ARBA" id="ARBA00004236"/>
    </source>
</evidence>
<comment type="subcellular location">
    <subcellularLocation>
        <location evidence="1">Cell membrane</location>
    </subcellularLocation>
</comment>
<keyword evidence="4 8" id="KW-0812">Transmembrane</keyword>
<evidence type="ECO:0000256" key="4">
    <source>
        <dbReference type="ARBA" id="ARBA00022692"/>
    </source>
</evidence>
<keyword evidence="7" id="KW-0325">Glycoprotein</keyword>
<dbReference type="GO" id="GO:0005737">
    <property type="term" value="C:cytoplasm"/>
    <property type="evidence" value="ECO:0007669"/>
    <property type="project" value="TreeGrafter"/>
</dbReference>
<feature type="transmembrane region" description="Helical" evidence="8">
    <location>
        <begin position="485"/>
        <end position="505"/>
    </location>
</feature>
<evidence type="ECO:0000256" key="8">
    <source>
        <dbReference type="SAM" id="Phobius"/>
    </source>
</evidence>
<feature type="transmembrane region" description="Helical" evidence="8">
    <location>
        <begin position="42"/>
        <end position="66"/>
    </location>
</feature>
<evidence type="ECO:0000256" key="6">
    <source>
        <dbReference type="ARBA" id="ARBA00023136"/>
    </source>
</evidence>
<dbReference type="EMBL" id="JAPXFL010000005">
    <property type="protein sequence ID" value="KAK9506507.1"/>
    <property type="molecule type" value="Genomic_DNA"/>
</dbReference>
<evidence type="ECO:0000313" key="10">
    <source>
        <dbReference type="Proteomes" id="UP001461498"/>
    </source>
</evidence>
<dbReference type="AlphaFoldDB" id="A0AAW1D7Q6"/>
<keyword evidence="5 8" id="KW-1133">Transmembrane helix</keyword>
<reference evidence="9 10" key="1">
    <citation type="submission" date="2022-12" db="EMBL/GenBank/DDBJ databases">
        <title>Chromosome-level genome assembly of true bugs.</title>
        <authorList>
            <person name="Ma L."/>
            <person name="Li H."/>
        </authorList>
    </citation>
    <scope>NUCLEOTIDE SEQUENCE [LARGE SCALE GENOMIC DNA]</scope>
    <source>
        <strain evidence="9">Lab_2022b</strain>
    </source>
</reference>
<name>A0AAW1D7Q6_9HEMI</name>
<dbReference type="InterPro" id="IPR002159">
    <property type="entry name" value="CD36_fam"/>
</dbReference>
<keyword evidence="3" id="KW-1003">Cell membrane</keyword>
<dbReference type="Pfam" id="PF01130">
    <property type="entry name" value="CD36"/>
    <property type="match status" value="1"/>
</dbReference>
<proteinExistence type="inferred from homology"/>
<dbReference type="GO" id="GO:0005044">
    <property type="term" value="F:scavenger receptor activity"/>
    <property type="evidence" value="ECO:0007669"/>
    <property type="project" value="TreeGrafter"/>
</dbReference>
<dbReference type="Proteomes" id="UP001461498">
    <property type="component" value="Unassembled WGS sequence"/>
</dbReference>